<organism evidence="1 2">
    <name type="scientific">Paenibacillus vulneris</name>
    <dbReference type="NCBI Taxonomy" id="1133364"/>
    <lineage>
        <taxon>Bacteria</taxon>
        <taxon>Bacillati</taxon>
        <taxon>Bacillota</taxon>
        <taxon>Bacilli</taxon>
        <taxon>Bacillales</taxon>
        <taxon>Paenibacillaceae</taxon>
        <taxon>Paenibacillus</taxon>
    </lineage>
</organism>
<proteinExistence type="predicted"/>
<evidence type="ECO:0000313" key="1">
    <source>
        <dbReference type="EMBL" id="MFD1219920.1"/>
    </source>
</evidence>
<name>A0ABW3UH16_9BACL</name>
<dbReference type="EMBL" id="JBHTLU010000012">
    <property type="protein sequence ID" value="MFD1219920.1"/>
    <property type="molecule type" value="Genomic_DNA"/>
</dbReference>
<evidence type="ECO:0008006" key="3">
    <source>
        <dbReference type="Google" id="ProtNLM"/>
    </source>
</evidence>
<protein>
    <recommendedName>
        <fullName evidence="3">Histidine kinase</fullName>
    </recommendedName>
</protein>
<comment type="caution">
    <text evidence="1">The sequence shown here is derived from an EMBL/GenBank/DDBJ whole genome shotgun (WGS) entry which is preliminary data.</text>
</comment>
<keyword evidence="2" id="KW-1185">Reference proteome</keyword>
<accession>A0ABW3UH16</accession>
<dbReference type="Proteomes" id="UP001597180">
    <property type="component" value="Unassembled WGS sequence"/>
</dbReference>
<reference evidence="2" key="1">
    <citation type="journal article" date="2019" name="Int. J. Syst. Evol. Microbiol.">
        <title>The Global Catalogue of Microorganisms (GCM) 10K type strain sequencing project: providing services to taxonomists for standard genome sequencing and annotation.</title>
        <authorList>
            <consortium name="The Broad Institute Genomics Platform"/>
            <consortium name="The Broad Institute Genome Sequencing Center for Infectious Disease"/>
            <person name="Wu L."/>
            <person name="Ma J."/>
        </authorList>
    </citation>
    <scope>NUCLEOTIDE SEQUENCE [LARGE SCALE GENOMIC DNA]</scope>
    <source>
        <strain evidence="2">CCUG 53270</strain>
    </source>
</reference>
<sequence length="56" mass="6264">MSLLLPVTTLILIGIGAFCIFVSMEHDRLIRESTRRKRQALLSATASLSFNESAER</sequence>
<gene>
    <name evidence="1" type="ORF">ACFQ4B_07305</name>
</gene>
<evidence type="ECO:0000313" key="2">
    <source>
        <dbReference type="Proteomes" id="UP001597180"/>
    </source>
</evidence>
<dbReference type="RefSeq" id="WP_345594399.1">
    <property type="nucleotide sequence ID" value="NZ_BAABJG010000055.1"/>
</dbReference>